<dbReference type="GO" id="GO:0045892">
    <property type="term" value="P:negative regulation of DNA-templated transcription"/>
    <property type="evidence" value="ECO:0007669"/>
    <property type="project" value="TreeGrafter"/>
</dbReference>
<dbReference type="Proteomes" id="UP000642748">
    <property type="component" value="Unassembled WGS sequence"/>
</dbReference>
<evidence type="ECO:0000313" key="9">
    <source>
        <dbReference type="EMBL" id="GIH14760.1"/>
    </source>
</evidence>
<protein>
    <recommendedName>
        <fullName evidence="6">Glycerol operon regulatory protein</fullName>
    </recommendedName>
</protein>
<keyword evidence="4" id="KW-0804">Transcription</keyword>
<keyword evidence="2" id="KW-0805">Transcription regulation</keyword>
<dbReference type="SUPFAM" id="SSF55781">
    <property type="entry name" value="GAF domain-like"/>
    <property type="match status" value="1"/>
</dbReference>
<keyword evidence="1" id="KW-0319">Glycerol metabolism</keyword>
<dbReference type="PROSITE" id="PS51077">
    <property type="entry name" value="HTH_ICLR"/>
    <property type="match status" value="1"/>
</dbReference>
<dbReference type="Pfam" id="PF01614">
    <property type="entry name" value="IclR_C"/>
    <property type="match status" value="1"/>
</dbReference>
<dbReference type="FunFam" id="1.10.10.10:FF:000056">
    <property type="entry name" value="IclR family transcriptional regulator"/>
    <property type="match status" value="1"/>
</dbReference>
<evidence type="ECO:0000259" key="8">
    <source>
        <dbReference type="PROSITE" id="PS51078"/>
    </source>
</evidence>
<dbReference type="AlphaFoldDB" id="A0A8J3QP22"/>
<dbReference type="InterPro" id="IPR050707">
    <property type="entry name" value="HTH_MetabolicPath_Reg"/>
</dbReference>
<proteinExistence type="predicted"/>
<dbReference type="InterPro" id="IPR036388">
    <property type="entry name" value="WH-like_DNA-bd_sf"/>
</dbReference>
<keyword evidence="10" id="KW-1185">Reference proteome</keyword>
<dbReference type="InterPro" id="IPR036390">
    <property type="entry name" value="WH_DNA-bd_sf"/>
</dbReference>
<dbReference type="Gene3D" id="3.30.450.40">
    <property type="match status" value="1"/>
</dbReference>
<dbReference type="PROSITE" id="PS51078">
    <property type="entry name" value="ICLR_ED"/>
    <property type="match status" value="1"/>
</dbReference>
<dbReference type="InterPro" id="IPR005471">
    <property type="entry name" value="Tscrpt_reg_IclR_N"/>
</dbReference>
<dbReference type="GO" id="GO:0003700">
    <property type="term" value="F:DNA-binding transcription factor activity"/>
    <property type="evidence" value="ECO:0007669"/>
    <property type="project" value="TreeGrafter"/>
</dbReference>
<evidence type="ECO:0000256" key="3">
    <source>
        <dbReference type="ARBA" id="ARBA00023125"/>
    </source>
</evidence>
<dbReference type="SMART" id="SM00346">
    <property type="entry name" value="HTH_ICLR"/>
    <property type="match status" value="1"/>
</dbReference>
<accession>A0A8J3QP22</accession>
<evidence type="ECO:0000313" key="10">
    <source>
        <dbReference type="Proteomes" id="UP000642748"/>
    </source>
</evidence>
<dbReference type="PANTHER" id="PTHR30136:SF24">
    <property type="entry name" value="HTH-TYPE TRANSCRIPTIONAL REPRESSOR ALLR"/>
    <property type="match status" value="1"/>
</dbReference>
<evidence type="ECO:0000259" key="7">
    <source>
        <dbReference type="PROSITE" id="PS51077"/>
    </source>
</evidence>
<comment type="function">
    <text evidence="5">May be an activator protein for the gylABX operon.</text>
</comment>
<dbReference type="EMBL" id="BONZ01000027">
    <property type="protein sequence ID" value="GIH14760.1"/>
    <property type="molecule type" value="Genomic_DNA"/>
</dbReference>
<name>A0A8J3QP22_9ACTN</name>
<dbReference type="InterPro" id="IPR014757">
    <property type="entry name" value="Tscrpt_reg_IclR_C"/>
</dbReference>
<dbReference type="SUPFAM" id="SSF46785">
    <property type="entry name" value="Winged helix' DNA-binding domain"/>
    <property type="match status" value="1"/>
</dbReference>
<comment type="caution">
    <text evidence="9">The sequence shown here is derived from an EMBL/GenBank/DDBJ whole genome shotgun (WGS) entry which is preliminary data.</text>
</comment>
<evidence type="ECO:0000256" key="4">
    <source>
        <dbReference type="ARBA" id="ARBA00023163"/>
    </source>
</evidence>
<feature type="domain" description="IclR-ED" evidence="8">
    <location>
        <begin position="83"/>
        <end position="262"/>
    </location>
</feature>
<dbReference type="Pfam" id="PF09339">
    <property type="entry name" value="HTH_IclR"/>
    <property type="match status" value="1"/>
</dbReference>
<dbReference type="RefSeq" id="WP_203918389.1">
    <property type="nucleotide sequence ID" value="NZ_BONZ01000027.1"/>
</dbReference>
<reference evidence="9" key="1">
    <citation type="submission" date="2021-01" db="EMBL/GenBank/DDBJ databases">
        <title>Whole genome shotgun sequence of Rugosimonospora africana NBRC 104875.</title>
        <authorList>
            <person name="Komaki H."/>
            <person name="Tamura T."/>
        </authorList>
    </citation>
    <scope>NUCLEOTIDE SEQUENCE</scope>
    <source>
        <strain evidence="9">NBRC 104875</strain>
    </source>
</reference>
<dbReference type="GO" id="GO:0006071">
    <property type="term" value="P:glycerol metabolic process"/>
    <property type="evidence" value="ECO:0007669"/>
    <property type="project" value="UniProtKB-KW"/>
</dbReference>
<evidence type="ECO:0000256" key="1">
    <source>
        <dbReference type="ARBA" id="ARBA00022798"/>
    </source>
</evidence>
<evidence type="ECO:0000256" key="2">
    <source>
        <dbReference type="ARBA" id="ARBA00023015"/>
    </source>
</evidence>
<feature type="domain" description="HTH iclR-type" evidence="7">
    <location>
        <begin position="21"/>
        <end position="82"/>
    </location>
</feature>
<organism evidence="9 10">
    <name type="scientific">Rugosimonospora africana</name>
    <dbReference type="NCBI Taxonomy" id="556532"/>
    <lineage>
        <taxon>Bacteria</taxon>
        <taxon>Bacillati</taxon>
        <taxon>Actinomycetota</taxon>
        <taxon>Actinomycetes</taxon>
        <taxon>Micromonosporales</taxon>
        <taxon>Micromonosporaceae</taxon>
        <taxon>Rugosimonospora</taxon>
    </lineage>
</organism>
<dbReference type="PANTHER" id="PTHR30136">
    <property type="entry name" value="HELIX-TURN-HELIX TRANSCRIPTIONAL REGULATOR, ICLR FAMILY"/>
    <property type="match status" value="1"/>
</dbReference>
<dbReference type="GO" id="GO:0003677">
    <property type="term" value="F:DNA binding"/>
    <property type="evidence" value="ECO:0007669"/>
    <property type="project" value="UniProtKB-KW"/>
</dbReference>
<evidence type="ECO:0000256" key="6">
    <source>
        <dbReference type="ARBA" id="ARBA00070406"/>
    </source>
</evidence>
<keyword evidence="3" id="KW-0238">DNA-binding</keyword>
<dbReference type="Gene3D" id="1.10.10.10">
    <property type="entry name" value="Winged helix-like DNA-binding domain superfamily/Winged helix DNA-binding domain"/>
    <property type="match status" value="1"/>
</dbReference>
<dbReference type="InterPro" id="IPR029016">
    <property type="entry name" value="GAF-like_dom_sf"/>
</dbReference>
<gene>
    <name evidence="9" type="ORF">Raf01_29320</name>
</gene>
<sequence length="267" mass="27302">MTSAGSAGSTAAGDAAGSAGVQSVRRAFELLELIADAGGSQGISQLSARSGLPVPTIHRLLRTLIGAGYVRQDLSRRYALGPRLIRLGDLADRSLGAWAVPLLTRLVEATGETANLAILEGGEVVYLAQAPSAHSMRMFTEPGHRVLAHCTAVGKALLAGLPAEEVVALVTRTGMPALTPHTITDPDALLAALAACRAQGYAVDDGEQELGVRCVAVAVPHPGTRTAISISGPPARVDDAAIAAAMPVLRDVAAQLARHFADGHAAP</sequence>
<evidence type="ECO:0000256" key="5">
    <source>
        <dbReference type="ARBA" id="ARBA00058938"/>
    </source>
</evidence>